<dbReference type="Gramene" id="KFK37896">
    <property type="protein sequence ID" value="KFK37896"/>
    <property type="gene ID" value="AALP_AA3G043300"/>
</dbReference>
<dbReference type="OMA" id="EVIMFDV"/>
<comment type="subcellular location">
    <subcellularLocation>
        <location evidence="1">Nucleus</location>
    </subcellularLocation>
</comment>
<dbReference type="PANTHER" id="PTHR46159:SF12">
    <property type="entry name" value="PROTEIN TESMIN_TSO1-LIKE CXC 3-RELATED"/>
    <property type="match status" value="1"/>
</dbReference>
<organism evidence="6 7">
    <name type="scientific">Arabis alpina</name>
    <name type="common">Alpine rock-cress</name>
    <dbReference type="NCBI Taxonomy" id="50452"/>
    <lineage>
        <taxon>Eukaryota</taxon>
        <taxon>Viridiplantae</taxon>
        <taxon>Streptophyta</taxon>
        <taxon>Embryophyta</taxon>
        <taxon>Tracheophyta</taxon>
        <taxon>Spermatophyta</taxon>
        <taxon>Magnoliopsida</taxon>
        <taxon>eudicotyledons</taxon>
        <taxon>Gunneridae</taxon>
        <taxon>Pentapetalae</taxon>
        <taxon>rosids</taxon>
        <taxon>malvids</taxon>
        <taxon>Brassicales</taxon>
        <taxon>Brassicaceae</taxon>
        <taxon>Arabideae</taxon>
        <taxon>Arabis</taxon>
    </lineage>
</organism>
<keyword evidence="7" id="KW-1185">Reference proteome</keyword>
<feature type="domain" description="CRC" evidence="5">
    <location>
        <begin position="370"/>
        <end position="495"/>
    </location>
</feature>
<sequence>MDTPDKNRISAVSLCNVEDSPVFQYINDLSPIEPVKGARAENIFHSLASSSPTSLFSSPQINSYRDSRFSIKRHRSLELSSPVVLIGESVKSSPDVLEAVPFKEQISLAIELANTLKNGNDGCDIQMVSCDEVTMDAENDIRRAGSRKQSDDLCRELYELEADSDGVLVQTEEMEAEIGSGARKIMVDVAGIQNRNVVEPGGSYSVQVPAKAPDISLRSLFNVAAIDSTSKAEDMEEIGLQPSHKQRSVRRRCLSFEVGGSYNRIPLRDSTNDLPLGFTSINKAPYPQKCLDSIKQVTDEILPIPQSIGLHLNSLVNSSASSDRNNLIYKEGAFSTPVSTKRDLVSYDNDVMEVAPERSMEGAYFEELGNCKRCRCRKSKCLKLYCDCFAAGLYCVEPCSCQNCFNKPIHEDTVMKSRREIEDRNPLAFAPKLASTSDYATSFANENIKTPASARHTRGCNCKKSGCLKKYCECFLMGVGCSPSCRCVGCKNIVGDTNEQFQFPYAVDSVAVTINEEAKDHGNYL</sequence>
<evidence type="ECO:0000259" key="5">
    <source>
        <dbReference type="PROSITE" id="PS51634"/>
    </source>
</evidence>
<dbReference type="SMART" id="SM01114">
    <property type="entry name" value="CXC"/>
    <property type="match status" value="2"/>
</dbReference>
<name>A0A087H6Z4_ARAAL</name>
<proteinExistence type="inferred from homology"/>
<dbReference type="PANTHER" id="PTHR46159">
    <property type="entry name" value="PROTEIN TESMIN/TSO1-LIKE CXC 2"/>
    <property type="match status" value="1"/>
</dbReference>
<dbReference type="InterPro" id="IPR044522">
    <property type="entry name" value="TSO1-like"/>
</dbReference>
<evidence type="ECO:0000256" key="2">
    <source>
        <dbReference type="ARBA" id="ARBA00007267"/>
    </source>
</evidence>
<dbReference type="GO" id="GO:0003700">
    <property type="term" value="F:DNA-binding transcription factor activity"/>
    <property type="evidence" value="ECO:0007669"/>
    <property type="project" value="InterPro"/>
</dbReference>
<accession>A0A087H6Z4</accession>
<dbReference type="InterPro" id="IPR005172">
    <property type="entry name" value="CRC"/>
</dbReference>
<reference evidence="7" key="1">
    <citation type="journal article" date="2015" name="Nat. Plants">
        <title>Genome expansion of Arabis alpina linked with retrotransposition and reduced symmetric DNA methylation.</title>
        <authorList>
            <person name="Willing E.M."/>
            <person name="Rawat V."/>
            <person name="Mandakova T."/>
            <person name="Maumus F."/>
            <person name="James G.V."/>
            <person name="Nordstroem K.J."/>
            <person name="Becker C."/>
            <person name="Warthmann N."/>
            <person name="Chica C."/>
            <person name="Szarzynska B."/>
            <person name="Zytnicki M."/>
            <person name="Albani M.C."/>
            <person name="Kiefer C."/>
            <person name="Bergonzi S."/>
            <person name="Castaings L."/>
            <person name="Mateos J.L."/>
            <person name="Berns M.C."/>
            <person name="Bujdoso N."/>
            <person name="Piofczyk T."/>
            <person name="de Lorenzo L."/>
            <person name="Barrero-Sicilia C."/>
            <person name="Mateos I."/>
            <person name="Piednoel M."/>
            <person name="Hagmann J."/>
            <person name="Chen-Min-Tao R."/>
            <person name="Iglesias-Fernandez R."/>
            <person name="Schuster S.C."/>
            <person name="Alonso-Blanco C."/>
            <person name="Roudier F."/>
            <person name="Carbonero P."/>
            <person name="Paz-Ares J."/>
            <person name="Davis S.J."/>
            <person name="Pecinka A."/>
            <person name="Quesneville H."/>
            <person name="Colot V."/>
            <person name="Lysak M.A."/>
            <person name="Weigel D."/>
            <person name="Coupland G."/>
            <person name="Schneeberger K."/>
        </authorList>
    </citation>
    <scope>NUCLEOTIDE SEQUENCE [LARGE SCALE GENOMIC DNA]</scope>
    <source>
        <strain evidence="7">cv. Pajares</strain>
    </source>
</reference>
<dbReference type="Proteomes" id="UP000029120">
    <property type="component" value="Chromosome 3"/>
</dbReference>
<gene>
    <name evidence="6" type="ordered locus">AALP_Aa3g043300</name>
</gene>
<dbReference type="EMBL" id="CM002871">
    <property type="protein sequence ID" value="KFK37896.1"/>
    <property type="molecule type" value="Genomic_DNA"/>
</dbReference>
<dbReference type="GO" id="GO:0005634">
    <property type="term" value="C:nucleus"/>
    <property type="evidence" value="ECO:0007669"/>
    <property type="project" value="UniProtKB-SubCell"/>
</dbReference>
<protein>
    <recommendedName>
        <fullName evidence="5">CRC domain-containing protein</fullName>
    </recommendedName>
</protein>
<dbReference type="PROSITE" id="PS51634">
    <property type="entry name" value="CRC"/>
    <property type="match status" value="1"/>
</dbReference>
<dbReference type="InterPro" id="IPR033467">
    <property type="entry name" value="Tesmin/TSO1-like_CXC"/>
</dbReference>
<evidence type="ECO:0000313" key="7">
    <source>
        <dbReference type="Proteomes" id="UP000029120"/>
    </source>
</evidence>
<dbReference type="eggNOG" id="KOG1171">
    <property type="taxonomic scope" value="Eukaryota"/>
</dbReference>
<keyword evidence="4" id="KW-0539">Nucleus</keyword>
<dbReference type="AlphaFoldDB" id="A0A087H6Z4"/>
<evidence type="ECO:0000313" key="6">
    <source>
        <dbReference type="EMBL" id="KFK37896.1"/>
    </source>
</evidence>
<dbReference type="OrthoDB" id="6283463at2759"/>
<evidence type="ECO:0000256" key="1">
    <source>
        <dbReference type="ARBA" id="ARBA00004123"/>
    </source>
</evidence>
<evidence type="ECO:0000256" key="3">
    <source>
        <dbReference type="ARBA" id="ARBA00022473"/>
    </source>
</evidence>
<keyword evidence="3" id="KW-0217">Developmental protein</keyword>
<evidence type="ECO:0000256" key="4">
    <source>
        <dbReference type="ARBA" id="ARBA00023242"/>
    </source>
</evidence>
<dbReference type="Pfam" id="PF03638">
    <property type="entry name" value="TCR"/>
    <property type="match status" value="2"/>
</dbReference>
<comment type="similarity">
    <text evidence="2">Belongs to the lin-54 family.</text>
</comment>